<dbReference type="Proteomes" id="UP000325577">
    <property type="component" value="Linkage Group LG5"/>
</dbReference>
<dbReference type="AlphaFoldDB" id="A0A5J4ZSX4"/>
<evidence type="ECO:0000313" key="2">
    <source>
        <dbReference type="EMBL" id="KAA8521169.1"/>
    </source>
</evidence>
<accession>A0A5J4ZSX4</accession>
<evidence type="ECO:0000313" key="3">
    <source>
        <dbReference type="Proteomes" id="UP000325577"/>
    </source>
</evidence>
<gene>
    <name evidence="2" type="ORF">F0562_011826</name>
</gene>
<proteinExistence type="predicted"/>
<dbReference type="PANTHER" id="PTHR12922:SF7">
    <property type="entry name" value="UBIQUINONE BIOSYNTHESIS PROTEIN COQ4 HOMOLOG, MITOCHONDRIAL"/>
    <property type="match status" value="1"/>
</dbReference>
<dbReference type="InterPro" id="IPR007715">
    <property type="entry name" value="Coq4"/>
</dbReference>
<sequence length="325" mass="36636">MIEGPCIRLNGWQQAAVALGSAVGALLDPRRTDLIAALGETTGKPAFERVLERMTKSPEGRAILLERPHVIFEKVGRAWDLPANTFGGAYATFMGSRNFFPDDRPPVRFMDTEELAYVAMQAREVHNLWHTLFGLPTNLIGKSAPKAPAFGNGAFHWIISKDVHDLSNNDILSLDMSNEEFRTITFPDDIKSPHFELLRGYNIVEVLGSGSRLSLIVLDCQTDVLQSMQIWQVRENKVGLSFCYRCISDIRMLGSIYDLFSDIRMLNQDTFLLAYDDTHREHLLLYFPHGKQHVKLDILGLPKRFLFICFEPSLVSPRAAALSLV</sequence>
<dbReference type="Pfam" id="PF05019">
    <property type="entry name" value="Coq4"/>
    <property type="match status" value="1"/>
</dbReference>
<keyword evidence="1" id="KW-0831">Ubiquinone biosynthesis</keyword>
<protein>
    <recommendedName>
        <fullName evidence="4">Ubiquinone biosynthesis protein COQ4 homolog, mitochondrial</fullName>
    </recommendedName>
</protein>
<dbReference type="PANTHER" id="PTHR12922">
    <property type="entry name" value="UBIQUINONE BIOSYNTHESIS PROTEIN"/>
    <property type="match status" value="1"/>
</dbReference>
<reference evidence="2 3" key="1">
    <citation type="submission" date="2019-09" db="EMBL/GenBank/DDBJ databases">
        <title>A chromosome-level genome assembly of the Chinese tupelo Nyssa sinensis.</title>
        <authorList>
            <person name="Yang X."/>
            <person name="Kang M."/>
            <person name="Yang Y."/>
            <person name="Xiong H."/>
            <person name="Wang M."/>
            <person name="Zhang Z."/>
            <person name="Wang Z."/>
            <person name="Wu H."/>
            <person name="Ma T."/>
            <person name="Liu J."/>
            <person name="Xi Z."/>
        </authorList>
    </citation>
    <scope>NUCLEOTIDE SEQUENCE [LARGE SCALE GENOMIC DNA]</scope>
    <source>
        <strain evidence="2">J267</strain>
        <tissue evidence="2">Leaf</tissue>
    </source>
</reference>
<dbReference type="GO" id="GO:0006744">
    <property type="term" value="P:ubiquinone biosynthetic process"/>
    <property type="evidence" value="ECO:0007669"/>
    <property type="project" value="UniProtKB-KW"/>
</dbReference>
<organism evidence="2 3">
    <name type="scientific">Nyssa sinensis</name>
    <dbReference type="NCBI Taxonomy" id="561372"/>
    <lineage>
        <taxon>Eukaryota</taxon>
        <taxon>Viridiplantae</taxon>
        <taxon>Streptophyta</taxon>
        <taxon>Embryophyta</taxon>
        <taxon>Tracheophyta</taxon>
        <taxon>Spermatophyta</taxon>
        <taxon>Magnoliopsida</taxon>
        <taxon>eudicotyledons</taxon>
        <taxon>Gunneridae</taxon>
        <taxon>Pentapetalae</taxon>
        <taxon>asterids</taxon>
        <taxon>Cornales</taxon>
        <taxon>Nyssaceae</taxon>
        <taxon>Nyssa</taxon>
    </lineage>
</organism>
<evidence type="ECO:0000256" key="1">
    <source>
        <dbReference type="ARBA" id="ARBA00022688"/>
    </source>
</evidence>
<evidence type="ECO:0008006" key="4">
    <source>
        <dbReference type="Google" id="ProtNLM"/>
    </source>
</evidence>
<dbReference type="OrthoDB" id="4249at2759"/>
<name>A0A5J4ZSX4_9ASTE</name>
<keyword evidence="3" id="KW-1185">Reference proteome</keyword>
<dbReference type="EMBL" id="CM018048">
    <property type="protein sequence ID" value="KAA8521169.1"/>
    <property type="molecule type" value="Genomic_DNA"/>
</dbReference>